<evidence type="ECO:0000256" key="2">
    <source>
        <dbReference type="HAMAP-Rule" id="MF_02245"/>
    </source>
</evidence>
<dbReference type="Proteomes" id="UP000199516">
    <property type="component" value="Unassembled WGS sequence"/>
</dbReference>
<dbReference type="AlphaFoldDB" id="A0A1I2CZQ2"/>
<protein>
    <recommendedName>
        <fullName evidence="2">ClpXP adapter protein SpxH</fullName>
    </recommendedName>
</protein>
<keyword evidence="4" id="KW-1185">Reference proteome</keyword>
<dbReference type="EMBL" id="FONT01000003">
    <property type="protein sequence ID" value="SFE73756.1"/>
    <property type="molecule type" value="Genomic_DNA"/>
</dbReference>
<dbReference type="CDD" id="cd03025">
    <property type="entry name" value="DsbA_FrnE_like"/>
    <property type="match status" value="1"/>
</dbReference>
<sequence>MRKLDTQLYCNDQLGICGLAPDEIDDKPVKRKKKLELYVFTDPLCPECWAFEPALRKLMIEYGHYFSVRFFVTSHLDAWNESSEQKKRNWKNLAQQYEKTASRSGMSCDGDIWKENPIHSARIPALAIKAAEMQGRQLGIVFFRRLRELLFIHKQNIGDENILLRCAEDVGLDVEEFQKDIHSECSLRALQCDMKTTMEMEVERAPTFIFFNDRIEDEGLKVSGLYPYDVYVAILKEMLGEDPLPAKTINLVEFMRRYQFVATKEVAVVFDWSEREAKAQLKKLVLQQKIEQVPVKYGTFWRYLPSSS</sequence>
<dbReference type="HAMAP" id="MF_02245">
    <property type="entry name" value="Adapter_SpxH"/>
    <property type="match status" value="1"/>
</dbReference>
<dbReference type="SUPFAM" id="SSF52833">
    <property type="entry name" value="Thioredoxin-like"/>
    <property type="match status" value="1"/>
</dbReference>
<dbReference type="PANTHER" id="PTHR13887:SF47">
    <property type="entry name" value="CLPXP ADAPTER PROTEIN SPXH"/>
    <property type="match status" value="1"/>
</dbReference>
<dbReference type="InterPro" id="IPR036249">
    <property type="entry name" value="Thioredoxin-like_sf"/>
</dbReference>
<keyword evidence="3" id="KW-0413">Isomerase</keyword>
<dbReference type="GO" id="GO:0005737">
    <property type="term" value="C:cytoplasm"/>
    <property type="evidence" value="ECO:0007669"/>
    <property type="project" value="UniProtKB-SubCell"/>
</dbReference>
<dbReference type="OrthoDB" id="9813770at2"/>
<dbReference type="STRING" id="930128.SAMN05192532_103306"/>
<dbReference type="RefSeq" id="WP_091660616.1">
    <property type="nucleotide sequence ID" value="NZ_FONT01000003.1"/>
</dbReference>
<comment type="similarity">
    <text evidence="2">Belongs to the SpxH family.</text>
</comment>
<proteinExistence type="inferred from homology"/>
<accession>A0A1I2CZQ2</accession>
<keyword evidence="1 2" id="KW-0963">Cytoplasm</keyword>
<dbReference type="Gene3D" id="3.40.30.10">
    <property type="entry name" value="Glutaredoxin"/>
    <property type="match status" value="1"/>
</dbReference>
<name>A0A1I2CZQ2_9BACI</name>
<evidence type="ECO:0000256" key="1">
    <source>
        <dbReference type="ARBA" id="ARBA00022490"/>
    </source>
</evidence>
<dbReference type="Pfam" id="PF13743">
    <property type="entry name" value="Thioredoxin_5"/>
    <property type="match status" value="1"/>
</dbReference>
<dbReference type="InterPro" id="IPR046404">
    <property type="entry name" value="Adapter_SpxH"/>
</dbReference>
<reference evidence="3 4" key="1">
    <citation type="submission" date="2016-10" db="EMBL/GenBank/DDBJ databases">
        <authorList>
            <person name="de Groot N.N."/>
        </authorList>
    </citation>
    <scope>NUCLEOTIDE SEQUENCE [LARGE SCALE GENOMIC DNA]</scope>
    <source>
        <strain evidence="3 4">DSM 23995</strain>
    </source>
</reference>
<dbReference type="GO" id="GO:0016853">
    <property type="term" value="F:isomerase activity"/>
    <property type="evidence" value="ECO:0007669"/>
    <property type="project" value="UniProtKB-KW"/>
</dbReference>
<gene>
    <name evidence="2" type="primary">spxH</name>
    <name evidence="3" type="ORF">SAMN05192532_103306</name>
</gene>
<comment type="subcellular location">
    <subcellularLocation>
        <location evidence="2">Cytoplasm</location>
    </subcellularLocation>
</comment>
<dbReference type="PANTHER" id="PTHR13887">
    <property type="entry name" value="GLUTATHIONE S-TRANSFERASE KAPPA"/>
    <property type="match status" value="1"/>
</dbReference>
<comment type="function">
    <text evidence="2">Adapter protein required for efficient degradation of Spx by ClpXP under non-stress conditions. Interaction with Spx stabilizes Spx and exposes the C-terminus of Spx for recognition and proteolysis by ClpXP.</text>
</comment>
<evidence type="ECO:0000313" key="3">
    <source>
        <dbReference type="EMBL" id="SFE73756.1"/>
    </source>
</evidence>
<comment type="subunit">
    <text evidence="2">Interacts with Spx.</text>
</comment>
<evidence type="ECO:0000313" key="4">
    <source>
        <dbReference type="Proteomes" id="UP000199516"/>
    </source>
</evidence>
<organism evidence="3 4">
    <name type="scientific">Alteribacillus iranensis</name>
    <dbReference type="NCBI Taxonomy" id="930128"/>
    <lineage>
        <taxon>Bacteria</taxon>
        <taxon>Bacillati</taxon>
        <taxon>Bacillota</taxon>
        <taxon>Bacilli</taxon>
        <taxon>Bacillales</taxon>
        <taxon>Bacillaceae</taxon>
        <taxon>Alteribacillus</taxon>
    </lineage>
</organism>